<dbReference type="InterPro" id="IPR027417">
    <property type="entry name" value="P-loop_NTPase"/>
</dbReference>
<gene>
    <name evidence="1" type="ORF">EHE19_015010</name>
</gene>
<accession>A0A4U7JJE0</accession>
<keyword evidence="2" id="KW-1185">Reference proteome</keyword>
<dbReference type="Gene3D" id="3.40.50.300">
    <property type="entry name" value="P-loop containing nucleotide triphosphate hydrolases"/>
    <property type="match status" value="1"/>
</dbReference>
<dbReference type="SUPFAM" id="SSF52540">
    <property type="entry name" value="P-loop containing nucleoside triphosphate hydrolases"/>
    <property type="match status" value="1"/>
</dbReference>
<evidence type="ECO:0000313" key="2">
    <source>
        <dbReference type="Proteomes" id="UP000306409"/>
    </source>
</evidence>
<evidence type="ECO:0000313" key="1">
    <source>
        <dbReference type="EMBL" id="QNU66176.1"/>
    </source>
</evidence>
<proteinExistence type="predicted"/>
<organism evidence="1 2">
    <name type="scientific">Ruminiclostridium herbifermentans</name>
    <dbReference type="NCBI Taxonomy" id="2488810"/>
    <lineage>
        <taxon>Bacteria</taxon>
        <taxon>Bacillati</taxon>
        <taxon>Bacillota</taxon>
        <taxon>Clostridia</taxon>
        <taxon>Eubacteriales</taxon>
        <taxon>Oscillospiraceae</taxon>
        <taxon>Ruminiclostridium</taxon>
    </lineage>
</organism>
<dbReference type="OrthoDB" id="9790407at2"/>
<dbReference type="AlphaFoldDB" id="A0A4U7JJE0"/>
<reference evidence="1 2" key="1">
    <citation type="submission" date="2020-09" db="EMBL/GenBank/DDBJ databases">
        <title>Characterization and genome sequencing of Ruminiclostridium sp. nov. MA18.</title>
        <authorList>
            <person name="Rettenmaier R."/>
            <person name="Kowollik M.-L."/>
            <person name="Liebl W."/>
            <person name="Zverlov V."/>
        </authorList>
    </citation>
    <scope>NUCLEOTIDE SEQUENCE [LARGE SCALE GENOMIC DNA]</scope>
    <source>
        <strain evidence="1 2">MA18</strain>
    </source>
</reference>
<sequence length="167" mass="19399">MKNLLIINGTMGVGKTATCRELQKILPQNVFLDGDWCWDMNPFTVNDETKAMVMDNICYLLSNFIRCSEYKNIIFCWVMHEQWIIDELLSRLDTGNCLVKLFSLTADRKALEDRLIKDVENGKRTQDCIQRSVNRIKMYDCLNTERIDVSRISAKQAAEIILARILK</sequence>
<dbReference type="Proteomes" id="UP000306409">
    <property type="component" value="Chromosome"/>
</dbReference>
<name>A0A4U7JJE0_9FIRM</name>
<dbReference type="KEGG" id="rher:EHE19_015010"/>
<dbReference type="EMBL" id="CP061336">
    <property type="protein sequence ID" value="QNU66176.1"/>
    <property type="molecule type" value="Genomic_DNA"/>
</dbReference>
<dbReference type="Pfam" id="PF13238">
    <property type="entry name" value="AAA_18"/>
    <property type="match status" value="1"/>
</dbReference>
<protein>
    <submittedName>
        <fullName evidence="1">AAA family ATPase</fullName>
    </submittedName>
</protein>
<dbReference type="RefSeq" id="WP_137696921.1">
    <property type="nucleotide sequence ID" value="NZ_CP061336.1"/>
</dbReference>